<keyword evidence="6" id="KW-0378">Hydrolase</keyword>
<comment type="catalytic activity">
    <reaction evidence="2 6">
        <text>glutathione + H2O = L-cysteinylglycine + L-glutamate</text>
        <dbReference type="Rhea" id="RHEA:28807"/>
        <dbReference type="ChEBI" id="CHEBI:15377"/>
        <dbReference type="ChEBI" id="CHEBI:29985"/>
        <dbReference type="ChEBI" id="CHEBI:57925"/>
        <dbReference type="ChEBI" id="CHEBI:61694"/>
        <dbReference type="EC" id="3.4.19.13"/>
    </reaction>
</comment>
<dbReference type="UniPathway" id="UPA00204"/>
<evidence type="ECO:0000256" key="5">
    <source>
        <dbReference type="PIRSR" id="PIRSR600101-2"/>
    </source>
</evidence>
<dbReference type="Proteomes" id="UP000199308">
    <property type="component" value="Unassembled WGS sequence"/>
</dbReference>
<evidence type="ECO:0000313" key="8">
    <source>
        <dbReference type="EMBL" id="SET72764.1"/>
    </source>
</evidence>
<dbReference type="InterPro" id="IPR000101">
    <property type="entry name" value="GGT_peptidase"/>
</dbReference>
<dbReference type="Gene3D" id="3.60.20.40">
    <property type="match status" value="1"/>
</dbReference>
<keyword evidence="9" id="KW-1185">Reference proteome</keyword>
<dbReference type="GO" id="GO:0006751">
    <property type="term" value="P:glutathione catabolic process"/>
    <property type="evidence" value="ECO:0007669"/>
    <property type="project" value="UniProtKB-UniRule"/>
</dbReference>
<keyword evidence="6" id="KW-0865">Zymogen</keyword>
<dbReference type="EMBL" id="FOHK01000012">
    <property type="protein sequence ID" value="SET72764.1"/>
    <property type="molecule type" value="Genomic_DNA"/>
</dbReference>
<dbReference type="RefSeq" id="WP_245732133.1">
    <property type="nucleotide sequence ID" value="NZ_AP027363.1"/>
</dbReference>
<dbReference type="EC" id="2.3.2.2" evidence="6"/>
<proteinExistence type="inferred from homology"/>
<name>A0A1I0GP78_THASX</name>
<keyword evidence="6 8" id="KW-0808">Transferase</keyword>
<feature type="chain" id="PRO_5011457997" description="Glutathione hydrolase proenzyme" evidence="7">
    <location>
        <begin position="19"/>
        <end position="601"/>
    </location>
</feature>
<protein>
    <recommendedName>
        <fullName evidence="6">Glutathione hydrolase proenzyme</fullName>
        <ecNumber evidence="6">2.3.2.2</ecNumber>
        <ecNumber evidence="6">3.4.19.13</ecNumber>
    </recommendedName>
    <component>
        <recommendedName>
            <fullName evidence="6">Glutathione hydrolase large chain</fullName>
        </recommendedName>
    </component>
    <component>
        <recommendedName>
            <fullName evidence="6">Glutathione hydrolase small chain</fullName>
        </recommendedName>
    </component>
</protein>
<reference evidence="8 9" key="1">
    <citation type="submission" date="2016-10" db="EMBL/GenBank/DDBJ databases">
        <authorList>
            <person name="de Groot N.N."/>
        </authorList>
    </citation>
    <scope>NUCLEOTIDE SEQUENCE [LARGE SCALE GENOMIC DNA]</scope>
    <source>
        <strain evidence="8 9">DSM 19706</strain>
    </source>
</reference>
<dbReference type="STRING" id="349064.SAMN05660429_02529"/>
<evidence type="ECO:0000256" key="7">
    <source>
        <dbReference type="SAM" id="SignalP"/>
    </source>
</evidence>
<comment type="catalytic activity">
    <reaction evidence="3 6">
        <text>an N-terminal (5-L-glutamyl)-[peptide] + an alpha-amino acid = 5-L-glutamyl amino acid + an N-terminal L-alpha-aminoacyl-[peptide]</text>
        <dbReference type="Rhea" id="RHEA:23904"/>
        <dbReference type="Rhea" id="RHEA-COMP:9780"/>
        <dbReference type="Rhea" id="RHEA-COMP:9795"/>
        <dbReference type="ChEBI" id="CHEBI:77644"/>
        <dbReference type="ChEBI" id="CHEBI:78597"/>
        <dbReference type="ChEBI" id="CHEBI:78599"/>
        <dbReference type="ChEBI" id="CHEBI:78608"/>
        <dbReference type="EC" id="2.3.2.2"/>
    </reaction>
</comment>
<dbReference type="Pfam" id="PF01019">
    <property type="entry name" value="G_glu_transpept"/>
    <property type="match status" value="1"/>
</dbReference>
<comment type="catalytic activity">
    <reaction evidence="1 6">
        <text>an S-substituted glutathione + H2O = an S-substituted L-cysteinylglycine + L-glutamate</text>
        <dbReference type="Rhea" id="RHEA:59468"/>
        <dbReference type="ChEBI" id="CHEBI:15377"/>
        <dbReference type="ChEBI" id="CHEBI:29985"/>
        <dbReference type="ChEBI" id="CHEBI:90779"/>
        <dbReference type="ChEBI" id="CHEBI:143103"/>
        <dbReference type="EC" id="3.4.19.13"/>
    </reaction>
</comment>
<evidence type="ECO:0000256" key="1">
    <source>
        <dbReference type="ARBA" id="ARBA00001049"/>
    </source>
</evidence>
<keyword evidence="7" id="KW-0732">Signal</keyword>
<feature type="active site" description="Nucleophile" evidence="4">
    <location>
        <position position="410"/>
    </location>
</feature>
<dbReference type="Gene3D" id="1.10.246.130">
    <property type="match status" value="1"/>
</dbReference>
<evidence type="ECO:0000313" key="9">
    <source>
        <dbReference type="Proteomes" id="UP000199308"/>
    </source>
</evidence>
<dbReference type="InterPro" id="IPR029055">
    <property type="entry name" value="Ntn_hydrolases_N"/>
</dbReference>
<sequence length="601" mass="65650">MKKIMISLFACLAFSVIANTEFKQHNIVVDDQTGKEVALREDGRGDRVVGAPWATRSPVLAVNGMAATSHPLATQVAIDVLKDGGNAVDAAIAANAAIGLMEPTGNGIGGDLFAIVWDPKSKQLYGLNGSGRSAKGQTLAQLKAKIGDVSQIPNWGTPPVTVPGTVDAWYELHGKFGKQSMAKNLAPAIQYADQGFPVTEVIAYYMDIYQKRYEKLFANGEIEEISNYKSTYLINEKSPTEGQVFKNPDLANTYKKIAKGGRDAFYKGDIAKTMDAYFKRIGGPLRFDDFASHTSTWVTPVSVNYRGYDVWELPPNGQGIAALQMLTVLEQYDLKKMGHNSADYLHVMTEAKKLAFEDRARFYADPAYHDIDLSYLLSEAYGKQRAKLINMDKAATQVEHGDPKLIEGDTIYLTVADKDGMMVSLIQSNYRGMGTGLVADGLGFIFQNRGAQYSLTPGHPNVYAPNKRPFHTIIPAFITKDDKPYMSFGLMGGAMQPQGHVQMVTNIVDFGMNVQQAGDAARFHHKGSTSPTWEGRMNDGGTLELESGVKASVVRELQKRGHKVHITSGPFGGYQAILKDPKSGVYHGASEMRKDGQASGY</sequence>
<comment type="similarity">
    <text evidence="6">Belongs to the gamma-glutamyltransferase family.</text>
</comment>
<dbReference type="PANTHER" id="PTHR43881">
    <property type="entry name" value="GAMMA-GLUTAMYLTRANSPEPTIDASE (AFU_ORTHOLOGUE AFUA_4G13580)"/>
    <property type="match status" value="1"/>
</dbReference>
<dbReference type="GO" id="GO:0006750">
    <property type="term" value="P:glutathione biosynthetic process"/>
    <property type="evidence" value="ECO:0007669"/>
    <property type="project" value="UniProtKB-KW"/>
</dbReference>
<dbReference type="PRINTS" id="PR01210">
    <property type="entry name" value="GGTRANSPTASE"/>
</dbReference>
<dbReference type="AlphaFoldDB" id="A0A1I0GP78"/>
<accession>A0A1I0GP78</accession>
<feature type="binding site" evidence="5">
    <location>
        <position position="493"/>
    </location>
    <ligand>
        <name>L-glutamate</name>
        <dbReference type="ChEBI" id="CHEBI:29985"/>
    </ligand>
</feature>
<dbReference type="EC" id="3.4.19.13" evidence="6"/>
<evidence type="ECO:0000256" key="3">
    <source>
        <dbReference type="ARBA" id="ARBA00047417"/>
    </source>
</evidence>
<comment type="subunit">
    <text evidence="6">This enzyme consists of two polypeptide chains, which are synthesized in precursor form from a single polypeptide.</text>
</comment>
<dbReference type="PANTHER" id="PTHR43881:SF1">
    <property type="entry name" value="GAMMA-GLUTAMYLTRANSPEPTIDASE (AFU_ORTHOLOGUE AFUA_4G13580)"/>
    <property type="match status" value="1"/>
</dbReference>
<feature type="signal peptide" evidence="7">
    <location>
        <begin position="1"/>
        <end position="18"/>
    </location>
</feature>
<evidence type="ECO:0000256" key="6">
    <source>
        <dbReference type="RuleBase" id="RU368036"/>
    </source>
</evidence>
<dbReference type="NCBIfam" id="TIGR00066">
    <property type="entry name" value="g_glut_trans"/>
    <property type="match status" value="1"/>
</dbReference>
<comment type="pathway">
    <text evidence="6">Sulfur metabolism; glutathione metabolism.</text>
</comment>
<dbReference type="GO" id="GO:0103068">
    <property type="term" value="F:leukotriene C4 gamma-glutamyl transferase activity"/>
    <property type="evidence" value="ECO:0007669"/>
    <property type="project" value="UniProtKB-EC"/>
</dbReference>
<dbReference type="InterPro" id="IPR043137">
    <property type="entry name" value="GGT_ssub_C"/>
</dbReference>
<evidence type="ECO:0000256" key="2">
    <source>
        <dbReference type="ARBA" id="ARBA00001089"/>
    </source>
</evidence>
<gene>
    <name evidence="8" type="ORF">SAMN05660429_02529</name>
</gene>
<dbReference type="SUPFAM" id="SSF56235">
    <property type="entry name" value="N-terminal nucleophile aminohydrolases (Ntn hydrolases)"/>
    <property type="match status" value="1"/>
</dbReference>
<dbReference type="InterPro" id="IPR043138">
    <property type="entry name" value="GGT_lsub"/>
</dbReference>
<dbReference type="InterPro" id="IPR052896">
    <property type="entry name" value="GGT-like_enzyme"/>
</dbReference>
<organism evidence="8 9">
    <name type="scientific">Thalassotalea agarivorans</name>
    <name type="common">Thalassomonas agarivorans</name>
    <dbReference type="NCBI Taxonomy" id="349064"/>
    <lineage>
        <taxon>Bacteria</taxon>
        <taxon>Pseudomonadati</taxon>
        <taxon>Pseudomonadota</taxon>
        <taxon>Gammaproteobacteria</taxon>
        <taxon>Alteromonadales</taxon>
        <taxon>Colwelliaceae</taxon>
        <taxon>Thalassotalea</taxon>
    </lineage>
</organism>
<keyword evidence="6" id="KW-0317">Glutathione biosynthesis</keyword>
<comment type="PTM">
    <text evidence="6">Cleaved by autocatalysis into a large and a small subunit.</text>
</comment>
<evidence type="ECO:0000256" key="4">
    <source>
        <dbReference type="PIRSR" id="PIRSR600101-1"/>
    </source>
</evidence>
<dbReference type="GO" id="GO:0036374">
    <property type="term" value="F:glutathione hydrolase activity"/>
    <property type="evidence" value="ECO:0007669"/>
    <property type="project" value="UniProtKB-UniRule"/>
</dbReference>
<keyword evidence="6" id="KW-0012">Acyltransferase</keyword>